<protein>
    <recommendedName>
        <fullName evidence="1">KHDRBS Qua1 domain-containing protein</fullName>
    </recommendedName>
</protein>
<dbReference type="Gene3D" id="3.30.1370.10">
    <property type="entry name" value="K Homology domain, type 1"/>
    <property type="match status" value="1"/>
</dbReference>
<reference evidence="2" key="1">
    <citation type="journal article" date="2023" name="Science">
        <title>Genome structures resolve the early diversification of teleost fishes.</title>
        <authorList>
            <person name="Parey E."/>
            <person name="Louis A."/>
            <person name="Montfort J."/>
            <person name="Bouchez O."/>
            <person name="Roques C."/>
            <person name="Iampietro C."/>
            <person name="Lluch J."/>
            <person name="Castinel A."/>
            <person name="Donnadieu C."/>
            <person name="Desvignes T."/>
            <person name="Floi Bucao C."/>
            <person name="Jouanno E."/>
            <person name="Wen M."/>
            <person name="Mejri S."/>
            <person name="Dirks R."/>
            <person name="Jansen H."/>
            <person name="Henkel C."/>
            <person name="Chen W.J."/>
            <person name="Zahm M."/>
            <person name="Cabau C."/>
            <person name="Klopp C."/>
            <person name="Thompson A.W."/>
            <person name="Robinson-Rechavi M."/>
            <person name="Braasch I."/>
            <person name="Lecointre G."/>
            <person name="Bobe J."/>
            <person name="Postlethwait J.H."/>
            <person name="Berthelot C."/>
            <person name="Roest Crollius H."/>
            <person name="Guiguen Y."/>
        </authorList>
    </citation>
    <scope>NUCLEOTIDE SEQUENCE</scope>
    <source>
        <strain evidence="2">NC1722</strain>
    </source>
</reference>
<dbReference type="AlphaFoldDB" id="A0AAD7RLG2"/>
<evidence type="ECO:0000313" key="2">
    <source>
        <dbReference type="EMBL" id="KAJ8386344.1"/>
    </source>
</evidence>
<dbReference type="InterPro" id="IPR032571">
    <property type="entry name" value="Qua1_dom"/>
</dbReference>
<evidence type="ECO:0000259" key="1">
    <source>
        <dbReference type="Pfam" id="PF16274"/>
    </source>
</evidence>
<dbReference type="InterPro" id="IPR036612">
    <property type="entry name" value="KH_dom_type_1_sf"/>
</dbReference>
<dbReference type="Pfam" id="PF16274">
    <property type="entry name" value="Qua1"/>
    <property type="match status" value="1"/>
</dbReference>
<dbReference type="EMBL" id="JAINUG010000230">
    <property type="protein sequence ID" value="KAJ8386344.1"/>
    <property type="molecule type" value="Genomic_DNA"/>
</dbReference>
<dbReference type="Proteomes" id="UP001221898">
    <property type="component" value="Unassembled WGS sequence"/>
</dbReference>
<name>A0AAD7RLG2_9TELE</name>
<feature type="domain" description="KHDRBS Qua1" evidence="1">
    <location>
        <begin position="5"/>
        <end position="57"/>
    </location>
</feature>
<dbReference type="GO" id="GO:0003723">
    <property type="term" value="F:RNA binding"/>
    <property type="evidence" value="ECO:0007669"/>
    <property type="project" value="InterPro"/>
</dbReference>
<sequence>MDQDKYLPELMAEKDSLDPSFVHAMRLLAEEIEKYEGDELRKDGEVQKYLDVISNKNIKLCERVLIPVQQYPKVMLYWSSSVLSCPLRGEVRSSTLSNPCEREWMSSCVMSSASPTLTSGLFARSCSSCPRQMAELISKSNILRKGSKKKLASLR</sequence>
<keyword evidence="3" id="KW-1185">Reference proteome</keyword>
<gene>
    <name evidence="2" type="ORF">AAFF_G00174410</name>
</gene>
<organism evidence="2 3">
    <name type="scientific">Aldrovandia affinis</name>
    <dbReference type="NCBI Taxonomy" id="143900"/>
    <lineage>
        <taxon>Eukaryota</taxon>
        <taxon>Metazoa</taxon>
        <taxon>Chordata</taxon>
        <taxon>Craniata</taxon>
        <taxon>Vertebrata</taxon>
        <taxon>Euteleostomi</taxon>
        <taxon>Actinopterygii</taxon>
        <taxon>Neopterygii</taxon>
        <taxon>Teleostei</taxon>
        <taxon>Notacanthiformes</taxon>
        <taxon>Halosauridae</taxon>
        <taxon>Aldrovandia</taxon>
    </lineage>
</organism>
<proteinExistence type="predicted"/>
<comment type="caution">
    <text evidence="2">The sequence shown here is derived from an EMBL/GenBank/DDBJ whole genome shotgun (WGS) entry which is preliminary data.</text>
</comment>
<accession>A0AAD7RLG2</accession>
<evidence type="ECO:0000313" key="3">
    <source>
        <dbReference type="Proteomes" id="UP001221898"/>
    </source>
</evidence>